<name>A0A1I7WLM6_HETBA</name>
<reference evidence="2" key="1">
    <citation type="submission" date="2016-11" db="UniProtKB">
        <authorList>
            <consortium name="WormBaseParasite"/>
        </authorList>
    </citation>
    <scope>IDENTIFICATION</scope>
</reference>
<evidence type="ECO:0000313" key="1">
    <source>
        <dbReference type="Proteomes" id="UP000095283"/>
    </source>
</evidence>
<dbReference type="Proteomes" id="UP000095283">
    <property type="component" value="Unplaced"/>
</dbReference>
<sequence>MCCRCPRSFVIVKLVSVVLKGPAEFPAYWKLVELESFPFHCISIKGRESNLR</sequence>
<proteinExistence type="predicted"/>
<keyword evidence="1" id="KW-1185">Reference proteome</keyword>
<evidence type="ECO:0000313" key="2">
    <source>
        <dbReference type="WBParaSite" id="Hba_06047"/>
    </source>
</evidence>
<dbReference type="WBParaSite" id="Hba_06047">
    <property type="protein sequence ID" value="Hba_06047"/>
    <property type="gene ID" value="Hba_06047"/>
</dbReference>
<organism evidence="1 2">
    <name type="scientific">Heterorhabditis bacteriophora</name>
    <name type="common">Entomopathogenic nematode worm</name>
    <dbReference type="NCBI Taxonomy" id="37862"/>
    <lineage>
        <taxon>Eukaryota</taxon>
        <taxon>Metazoa</taxon>
        <taxon>Ecdysozoa</taxon>
        <taxon>Nematoda</taxon>
        <taxon>Chromadorea</taxon>
        <taxon>Rhabditida</taxon>
        <taxon>Rhabditina</taxon>
        <taxon>Rhabditomorpha</taxon>
        <taxon>Strongyloidea</taxon>
        <taxon>Heterorhabditidae</taxon>
        <taxon>Heterorhabditis</taxon>
    </lineage>
</organism>
<accession>A0A1I7WLM6</accession>
<protein>
    <submittedName>
        <fullName evidence="2">Uncharacterized protein</fullName>
    </submittedName>
</protein>
<dbReference type="AlphaFoldDB" id="A0A1I7WLM6"/>